<dbReference type="InterPro" id="IPR012338">
    <property type="entry name" value="Beta-lactam/transpept-like"/>
</dbReference>
<keyword evidence="3" id="KW-0121">Carboxypeptidase</keyword>
<keyword evidence="4" id="KW-1185">Reference proteome</keyword>
<dbReference type="InterPro" id="IPR000667">
    <property type="entry name" value="Peptidase_S13"/>
</dbReference>
<sequence>MSTKNIVSGIAVVLLGATVAGTAVLGVEVHERYSGLRHAPAYQLQEPQQLVLPADDPANLVEVDAAATAAALQAAAENPAMATLHGRVTDATTGQTVWESNADVPLTPASSTKILTAAAAVLTLDPGRTIATEVVAGPYPGSVVIRAAGDVWLDDSALDELAAELGEGVDQVIVDTSAWSGPALAEGVEADNVDGGYIAPMQPAMINAARLGGDEGDLPRSHTPALDVARALADRLGAATVGEGPAPAGAKVLAAVESPPLSARAEEMVKWSDNVMAEAIAREVATARGAEASFPGAAQATLDTLSEAGFDVSGVTLADNSGMSTLNLIPPALLDEIVLRAATEPQLRPLLGALPVASGVGTLESRYDGLDGRGWVRAKTGTLTGVNALVGTVTGESGHVYTFALLSNGGADTLATRRALDEFASVLRNA</sequence>
<dbReference type="EMBL" id="JAVDXZ010000001">
    <property type="protein sequence ID" value="MDR7330313.1"/>
    <property type="molecule type" value="Genomic_DNA"/>
</dbReference>
<dbReference type="Pfam" id="PF02113">
    <property type="entry name" value="Peptidase_S13"/>
    <property type="match status" value="2"/>
</dbReference>
<comment type="caution">
    <text evidence="3">The sequence shown here is derived from an EMBL/GenBank/DDBJ whole genome shotgun (WGS) entry which is preliminary data.</text>
</comment>
<dbReference type="Gene3D" id="3.40.710.10">
    <property type="entry name" value="DD-peptidase/beta-lactamase superfamily"/>
    <property type="match status" value="2"/>
</dbReference>
<reference evidence="3" key="1">
    <citation type="submission" date="2023-07" db="EMBL/GenBank/DDBJ databases">
        <title>Sequencing the genomes of 1000 actinobacteria strains.</title>
        <authorList>
            <person name="Klenk H.-P."/>
        </authorList>
    </citation>
    <scope>NUCLEOTIDE SEQUENCE</scope>
    <source>
        <strain evidence="3">DSM 107476</strain>
    </source>
</reference>
<evidence type="ECO:0000256" key="1">
    <source>
        <dbReference type="ARBA" id="ARBA00006096"/>
    </source>
</evidence>
<organism evidence="3 4">
    <name type="scientific">Corynebacterium guangdongense</name>
    <dbReference type="NCBI Taxonomy" id="1783348"/>
    <lineage>
        <taxon>Bacteria</taxon>
        <taxon>Bacillati</taxon>
        <taxon>Actinomycetota</taxon>
        <taxon>Actinomycetes</taxon>
        <taxon>Mycobacteriales</taxon>
        <taxon>Corynebacteriaceae</taxon>
        <taxon>Corynebacterium</taxon>
    </lineage>
</organism>
<dbReference type="RefSeq" id="WP_290195872.1">
    <property type="nucleotide sequence ID" value="NZ_CP047654.1"/>
</dbReference>
<keyword evidence="2 3" id="KW-0378">Hydrolase</keyword>
<name>A0ABU2A127_9CORY</name>
<dbReference type="SUPFAM" id="SSF56601">
    <property type="entry name" value="beta-lactamase/transpeptidase-like"/>
    <property type="match status" value="1"/>
</dbReference>
<dbReference type="NCBIfam" id="TIGR00666">
    <property type="entry name" value="PBP4"/>
    <property type="match status" value="1"/>
</dbReference>
<dbReference type="GO" id="GO:0009002">
    <property type="term" value="F:serine-type D-Ala-D-Ala carboxypeptidase activity"/>
    <property type="evidence" value="ECO:0007669"/>
    <property type="project" value="UniProtKB-EC"/>
</dbReference>
<evidence type="ECO:0000313" key="4">
    <source>
        <dbReference type="Proteomes" id="UP001180840"/>
    </source>
</evidence>
<accession>A0ABU2A127</accession>
<protein>
    <submittedName>
        <fullName evidence="3">D-alanyl-D-alanine carboxypeptidase/D-alanyl-D-alanine-endopeptidase (Penicillin-binding protein 4)</fullName>
        <ecNumber evidence="3">3.4.16.4</ecNumber>
        <ecNumber evidence="3">3.4.21.-</ecNumber>
    </submittedName>
</protein>
<dbReference type="PRINTS" id="PR00922">
    <property type="entry name" value="DADACBPTASE3"/>
</dbReference>
<gene>
    <name evidence="3" type="ORF">J2S39_001989</name>
</gene>
<dbReference type="Proteomes" id="UP001180840">
    <property type="component" value="Unassembled WGS sequence"/>
</dbReference>
<dbReference type="PANTHER" id="PTHR30023:SF0">
    <property type="entry name" value="PENICILLIN-SENSITIVE CARBOXYPEPTIDASE A"/>
    <property type="match status" value="1"/>
</dbReference>
<keyword evidence="3" id="KW-0645">Protease</keyword>
<evidence type="ECO:0000256" key="2">
    <source>
        <dbReference type="ARBA" id="ARBA00022801"/>
    </source>
</evidence>
<dbReference type="PANTHER" id="PTHR30023">
    <property type="entry name" value="D-ALANYL-D-ALANINE CARBOXYPEPTIDASE"/>
    <property type="match status" value="1"/>
</dbReference>
<comment type="similarity">
    <text evidence="1">Belongs to the peptidase S13 family.</text>
</comment>
<dbReference type="EC" id="3.4.16.4" evidence="3"/>
<evidence type="ECO:0000313" key="3">
    <source>
        <dbReference type="EMBL" id="MDR7330313.1"/>
    </source>
</evidence>
<dbReference type="EC" id="3.4.21.-" evidence="3"/>
<proteinExistence type="inferred from homology"/>